<reference evidence="3 4" key="1">
    <citation type="submission" date="2016-10" db="EMBL/GenBank/DDBJ databases">
        <authorList>
            <person name="de Groot N.N."/>
        </authorList>
    </citation>
    <scope>NUCLEOTIDE SEQUENCE [LARGE SCALE GENOMIC DNA]</scope>
    <source>
        <strain evidence="3 4">NLAE-zl-G419</strain>
    </source>
</reference>
<dbReference type="AlphaFoldDB" id="A0A1I2MVW4"/>
<name>A0A1I2MVW4_9CLOT</name>
<evidence type="ECO:0000313" key="4">
    <source>
        <dbReference type="Proteomes" id="UP000182135"/>
    </source>
</evidence>
<accession>A0A1I2MVW4</accession>
<proteinExistence type="predicted"/>
<dbReference type="STRING" id="1529.SAMN04487885_11712"/>
<organism evidence="3 4">
    <name type="scientific">Clostridium cadaveris</name>
    <dbReference type="NCBI Taxonomy" id="1529"/>
    <lineage>
        <taxon>Bacteria</taxon>
        <taxon>Bacillati</taxon>
        <taxon>Bacillota</taxon>
        <taxon>Clostridia</taxon>
        <taxon>Eubacteriales</taxon>
        <taxon>Clostridiaceae</taxon>
        <taxon>Clostridium</taxon>
    </lineage>
</organism>
<sequence>MKYGIDAMMNCLEEELTLSHYVKEYMINRINELGHIAVNCEVGKSKNLGESLYNKVKIANNARVDLFFSIKISLAKTSSVVLYTKGDAAKTMAEDIIKSLDELKFSSGNIVSDSKLYLIKNIKAEVLLAEIEINDADEEILKQISEKILKIIVI</sequence>
<dbReference type="GO" id="GO:0008745">
    <property type="term" value="F:N-acetylmuramoyl-L-alanine amidase activity"/>
    <property type="evidence" value="ECO:0007669"/>
    <property type="project" value="InterPro"/>
</dbReference>
<dbReference type="EMBL" id="FOOE01000017">
    <property type="protein sequence ID" value="SFF95030.1"/>
    <property type="molecule type" value="Genomic_DNA"/>
</dbReference>
<dbReference type="GO" id="GO:0009253">
    <property type="term" value="P:peptidoglycan catabolic process"/>
    <property type="evidence" value="ECO:0007669"/>
    <property type="project" value="InterPro"/>
</dbReference>
<dbReference type="GeneID" id="90545401"/>
<gene>
    <name evidence="2" type="ORF">DBY38_03560</name>
    <name evidence="3" type="ORF">SAMN04487885_11712</name>
</gene>
<dbReference type="InterPro" id="IPR002508">
    <property type="entry name" value="MurNAc-LAA_cat"/>
</dbReference>
<dbReference type="Proteomes" id="UP000246114">
    <property type="component" value="Unassembled WGS sequence"/>
</dbReference>
<evidence type="ECO:0000259" key="1">
    <source>
        <dbReference type="Pfam" id="PF01520"/>
    </source>
</evidence>
<dbReference type="eggNOG" id="COG0860">
    <property type="taxonomic scope" value="Bacteria"/>
</dbReference>
<dbReference type="RefSeq" id="WP_027639124.1">
    <property type="nucleotide sequence ID" value="NZ_BAAACD010000003.1"/>
</dbReference>
<evidence type="ECO:0000313" key="2">
    <source>
        <dbReference type="EMBL" id="PWL54871.1"/>
    </source>
</evidence>
<reference evidence="2 5" key="2">
    <citation type="submission" date="2018-03" db="EMBL/GenBank/DDBJ databases">
        <title>The uncultured portion of the human microbiome is neutrally assembled.</title>
        <authorList>
            <person name="Jeraldo P."/>
            <person name="Boardman L."/>
            <person name="White B.A."/>
            <person name="Nelson H."/>
            <person name="Goldenfeld N."/>
            <person name="Chia N."/>
        </authorList>
    </citation>
    <scope>NUCLEOTIDE SEQUENCE [LARGE SCALE GENOMIC DNA]</scope>
    <source>
        <strain evidence="2">CIM:MAG 903</strain>
    </source>
</reference>
<protein>
    <submittedName>
        <fullName evidence="3">N-acetylmuramoyl-L-alanine amidase</fullName>
    </submittedName>
</protein>
<dbReference type="EMBL" id="QAMZ01000018">
    <property type="protein sequence ID" value="PWL54871.1"/>
    <property type="molecule type" value="Genomic_DNA"/>
</dbReference>
<evidence type="ECO:0000313" key="5">
    <source>
        <dbReference type="Proteomes" id="UP000246114"/>
    </source>
</evidence>
<feature type="domain" description="MurNAc-LAA" evidence="1">
    <location>
        <begin position="21"/>
        <end position="143"/>
    </location>
</feature>
<evidence type="ECO:0000313" key="3">
    <source>
        <dbReference type="EMBL" id="SFF95030.1"/>
    </source>
</evidence>
<dbReference type="Pfam" id="PF01520">
    <property type="entry name" value="Amidase_3"/>
    <property type="match status" value="1"/>
</dbReference>
<dbReference type="Gene3D" id="3.40.630.40">
    <property type="entry name" value="Zn-dependent exopeptidases"/>
    <property type="match status" value="1"/>
</dbReference>
<dbReference type="SUPFAM" id="SSF53187">
    <property type="entry name" value="Zn-dependent exopeptidases"/>
    <property type="match status" value="1"/>
</dbReference>
<keyword evidence="4" id="KW-1185">Reference proteome</keyword>
<dbReference type="Proteomes" id="UP000182135">
    <property type="component" value="Unassembled WGS sequence"/>
</dbReference>